<protein>
    <recommendedName>
        <fullName evidence="7">Type II secretion system protein GspF domain-containing protein</fullName>
    </recommendedName>
</protein>
<dbReference type="AlphaFoldDB" id="A0A094PU96"/>
<feature type="transmembrane region" description="Helical" evidence="6">
    <location>
        <begin position="116"/>
        <end position="136"/>
    </location>
</feature>
<dbReference type="EMBL" id="JNSL01000194">
    <property type="protein sequence ID" value="KGA13269.1"/>
    <property type="molecule type" value="Genomic_DNA"/>
</dbReference>
<comment type="caution">
    <text evidence="8">The sequence shown here is derived from an EMBL/GenBank/DDBJ whole genome shotgun (WGS) entry which is preliminary data.</text>
</comment>
<dbReference type="InterPro" id="IPR018076">
    <property type="entry name" value="T2SS_GspF_dom"/>
</dbReference>
<reference evidence="8" key="1">
    <citation type="submission" date="2014-06" db="EMBL/GenBank/DDBJ databases">
        <title>Key roles for freshwater Actinobacteria revealed by deep metagenomic sequencing.</title>
        <authorList>
            <person name="Ghai R."/>
            <person name="Mizuno C.M."/>
            <person name="Picazo A."/>
            <person name="Camacho A."/>
            <person name="Rodriguez-Valera F."/>
        </authorList>
    </citation>
    <scope>NUCLEOTIDE SEQUENCE</scope>
</reference>
<comment type="subcellular location">
    <subcellularLocation>
        <location evidence="1">Cell membrane</location>
        <topology evidence="1">Multi-pass membrane protein</topology>
    </subcellularLocation>
</comment>
<keyword evidence="2" id="KW-1003">Cell membrane</keyword>
<evidence type="ECO:0000256" key="4">
    <source>
        <dbReference type="ARBA" id="ARBA00022989"/>
    </source>
</evidence>
<accession>A0A094PU96</accession>
<evidence type="ECO:0000313" key="8">
    <source>
        <dbReference type="EMBL" id="KGA13269.1"/>
    </source>
</evidence>
<feature type="domain" description="Type II secretion system protein GspF" evidence="7">
    <location>
        <begin position="160"/>
        <end position="284"/>
    </location>
</feature>
<keyword evidence="5 6" id="KW-0472">Membrane</keyword>
<dbReference type="GO" id="GO:0005886">
    <property type="term" value="C:plasma membrane"/>
    <property type="evidence" value="ECO:0007669"/>
    <property type="project" value="UniProtKB-SubCell"/>
</dbReference>
<sequence length="295" mass="32012">MSGFLIGLLFATGVVLCANVLRQPRLSMSDQISPYVGMGSTKSQNLTQLALAAINDLLTSRSWSPWSKNEDISKWLRQSESEFTLTGFRRKQITFAGYSMLLAIGWALLRLSSGKGLSAVFAFALILGAFITGGWYAKWNLASQANKRRLSIEEQLPAVLDLLAFAVSAGEPVLLALRRISKSCTGPLAKELGKVVYSVNSGDGLVPALNQMSNQIESQPLTRATHSLELALERGTPLVQVLRAQAADARAHQMRMLLVLAGHKETSMMLPVVFLVLPMIVAVALYPGMIALQVL</sequence>
<keyword evidence="4 6" id="KW-1133">Transmembrane helix</keyword>
<organism evidence="8">
    <name type="scientific">freshwater metagenome</name>
    <dbReference type="NCBI Taxonomy" id="449393"/>
    <lineage>
        <taxon>unclassified sequences</taxon>
        <taxon>metagenomes</taxon>
        <taxon>ecological metagenomes</taxon>
    </lineage>
</organism>
<dbReference type="Pfam" id="PF00482">
    <property type="entry name" value="T2SSF"/>
    <property type="match status" value="1"/>
</dbReference>
<evidence type="ECO:0000256" key="2">
    <source>
        <dbReference type="ARBA" id="ARBA00022475"/>
    </source>
</evidence>
<evidence type="ECO:0000259" key="7">
    <source>
        <dbReference type="Pfam" id="PF00482"/>
    </source>
</evidence>
<evidence type="ECO:0000256" key="6">
    <source>
        <dbReference type="SAM" id="Phobius"/>
    </source>
</evidence>
<evidence type="ECO:0000256" key="1">
    <source>
        <dbReference type="ARBA" id="ARBA00004651"/>
    </source>
</evidence>
<feature type="transmembrane region" description="Helical" evidence="6">
    <location>
        <begin position="272"/>
        <end position="292"/>
    </location>
</feature>
<proteinExistence type="predicted"/>
<dbReference type="PANTHER" id="PTHR35007">
    <property type="entry name" value="INTEGRAL MEMBRANE PROTEIN-RELATED"/>
    <property type="match status" value="1"/>
</dbReference>
<gene>
    <name evidence="8" type="ORF">GM51_20185</name>
</gene>
<dbReference type="PANTHER" id="PTHR35007:SF2">
    <property type="entry name" value="PILUS ASSEMBLE PROTEIN"/>
    <property type="match status" value="1"/>
</dbReference>
<feature type="transmembrane region" description="Helical" evidence="6">
    <location>
        <begin position="92"/>
        <end position="109"/>
    </location>
</feature>
<keyword evidence="3 6" id="KW-0812">Transmembrane</keyword>
<evidence type="ECO:0000256" key="5">
    <source>
        <dbReference type="ARBA" id="ARBA00023136"/>
    </source>
</evidence>
<evidence type="ECO:0000256" key="3">
    <source>
        <dbReference type="ARBA" id="ARBA00022692"/>
    </source>
</evidence>
<name>A0A094PU96_9ZZZZ</name>